<dbReference type="RefSeq" id="WP_091857078.1">
    <property type="nucleotide sequence ID" value="NZ_FNBZ01000003.1"/>
</dbReference>
<sequence>MQNVVDISGQGLTPAEVVQVARSGARVALTRDAVDRIGRARAVVDEVVRNGEKIYGVTSSVGAKTGTMLALDKIPEFNRRLLLTHNMGHGPLASHETVRAMMVVLLNSMATGYLGVRPVMADRLVEALNGNRRVDVHLWGSMGQSDMSPIADLALELYKDHEFAAGEALALLNSSALSIGTAALAFHDLERMLDLATLAGAFSMEGFAANPSIVSEAALNSRPFDGVLRHGRAIRAYLDGSYLMRAGGPRHLQDPLSFRSLPLIHGTAADSLAFAGRQLAIELGASQNNPIVAIEQRQLVSVANFDMVALAMALDIARLAMVPVVTSSTERLAKQADSFWSGLSVGLIEEDGVGLPGFNGLAQFHKSITSEARLLGAPVVSELASSSHSNGNLDRASMAGLAARRTAEMATLCRSIFGMELMVAAQAIEMRKASPLGTVTGRLFAFVREGVPYAGAGQRVPHAGAFLDHLAANEAEIDRLIEAGMATAR</sequence>
<evidence type="ECO:0000313" key="2">
    <source>
        <dbReference type="Proteomes" id="UP000199468"/>
    </source>
</evidence>
<reference evidence="1 2" key="1">
    <citation type="submission" date="2016-10" db="EMBL/GenBank/DDBJ databases">
        <authorList>
            <person name="Varghese N."/>
            <person name="Submissions S."/>
        </authorList>
    </citation>
    <scope>NUCLEOTIDE SEQUENCE [LARGE SCALE GENOMIC DNA]</scope>
    <source>
        <strain evidence="1 2">DSM 26672</strain>
    </source>
</reference>
<gene>
    <name evidence="1" type="ORF">SAMN05421844_103567</name>
</gene>
<dbReference type="InterPro" id="IPR001106">
    <property type="entry name" value="Aromatic_Lyase"/>
</dbReference>
<keyword evidence="2" id="KW-1185">Reference proteome</keyword>
<name>A0ABY0NY85_9HYPH</name>
<protein>
    <submittedName>
        <fullName evidence="1">Histidine ammonia-lyase</fullName>
    </submittedName>
</protein>
<dbReference type="Pfam" id="PF00221">
    <property type="entry name" value="Lyase_aromatic"/>
    <property type="match status" value="2"/>
</dbReference>
<dbReference type="Proteomes" id="UP000199468">
    <property type="component" value="Unassembled WGS sequence"/>
</dbReference>
<comment type="caution">
    <text evidence="1">The sequence shown here is derived from an EMBL/GenBank/DDBJ whole genome shotgun (WGS) entry which is preliminary data.</text>
</comment>
<dbReference type="SUPFAM" id="SSF48557">
    <property type="entry name" value="L-aspartase-like"/>
    <property type="match status" value="1"/>
</dbReference>
<proteinExistence type="predicted"/>
<organism evidence="1 2">
    <name type="scientific">Bosea robiniae</name>
    <dbReference type="NCBI Taxonomy" id="1036780"/>
    <lineage>
        <taxon>Bacteria</taxon>
        <taxon>Pseudomonadati</taxon>
        <taxon>Pseudomonadota</taxon>
        <taxon>Alphaproteobacteria</taxon>
        <taxon>Hyphomicrobiales</taxon>
        <taxon>Boseaceae</taxon>
        <taxon>Bosea</taxon>
    </lineage>
</organism>
<evidence type="ECO:0000313" key="1">
    <source>
        <dbReference type="EMBL" id="SDG33636.1"/>
    </source>
</evidence>
<dbReference type="InterPro" id="IPR008948">
    <property type="entry name" value="L-Aspartase-like"/>
</dbReference>
<dbReference type="PANTHER" id="PTHR10362">
    <property type="entry name" value="HISTIDINE AMMONIA-LYASE"/>
    <property type="match status" value="1"/>
</dbReference>
<dbReference type="EMBL" id="FNBZ01000003">
    <property type="protein sequence ID" value="SDG33636.1"/>
    <property type="molecule type" value="Genomic_DNA"/>
</dbReference>
<dbReference type="Gene3D" id="1.20.200.10">
    <property type="entry name" value="Fumarase/aspartase (Central domain)"/>
    <property type="match status" value="1"/>
</dbReference>
<accession>A0ABY0NY85</accession>